<keyword evidence="2" id="KW-1185">Reference proteome</keyword>
<proteinExistence type="predicted"/>
<dbReference type="NCBIfam" id="TIGR01563">
    <property type="entry name" value="gp16_SPP1"/>
    <property type="match status" value="1"/>
</dbReference>
<dbReference type="EMBL" id="AF065411">
    <property type="protein sequence ID" value="AAC27054.1"/>
    <property type="molecule type" value="Genomic_DNA"/>
</dbReference>
<dbReference type="InterPro" id="IPR008767">
    <property type="entry name" value="Phage_SPP1_head-tail_adaptor"/>
</dbReference>
<dbReference type="Proteomes" id="UP000001155">
    <property type="component" value="Segment"/>
</dbReference>
<reference evidence="1 2" key="1">
    <citation type="journal article" date="1998" name="Mol. Microbiol.">
        <title>Molecular analysis of Methanobacterium phage psiM2.</title>
        <authorList>
            <person name="Pfister P."/>
            <person name="Wasserfallen A."/>
            <person name="Stettler R."/>
            <person name="Leisinger T."/>
        </authorList>
    </citation>
    <scope>NUCLEOTIDE SEQUENCE</scope>
</reference>
<protein>
    <submittedName>
        <fullName evidence="1">Uncharacterized protein</fullName>
    </submittedName>
</protein>
<dbReference type="GeneID" id="1261714"/>
<evidence type="ECO:0000313" key="2">
    <source>
        <dbReference type="Proteomes" id="UP000001155"/>
    </source>
</evidence>
<sequence length="112" mass="13001">MKPSVTRFNQLIYKYGMDAKLIHKVMNGRDERGQPITEDTETSIKVFFHVNTGNERLILGQQVVDYDAYALIVKTLNVNDDDEIEVDGKRYRVGAVIPQRTHQELHLRRVET</sequence>
<name>O80205_METM2</name>
<dbReference type="PIR" id="T12731">
    <property type="entry name" value="T12731"/>
</dbReference>
<accession>O80205</accession>
<organism evidence="1 2">
    <name type="scientific">Methanobacterium phage psiM2</name>
    <name type="common">PsiM2</name>
    <dbReference type="NCBI Taxonomy" id="77048"/>
    <lineage>
        <taxon>Viruses</taxon>
        <taxon>Duplodnaviria</taxon>
        <taxon>Heunggongvirae</taxon>
        <taxon>Uroviricota</taxon>
        <taxon>Caudoviricetes</taxon>
        <taxon>Methanobavirales</taxon>
        <taxon>Leisingerviridae</taxon>
        <taxon>Psimunavirus</taxon>
        <taxon>Psimunavirus limi</taxon>
        <taxon>Psimunavirus psiM2</taxon>
    </lineage>
</organism>
<evidence type="ECO:0000313" key="1">
    <source>
        <dbReference type="EMBL" id="AAC27054.1"/>
    </source>
</evidence>
<dbReference type="KEGG" id="vg:1261714"/>
<dbReference type="RefSeq" id="NP_046970.1">
    <property type="nucleotide sequence ID" value="NC_001902.1"/>
</dbReference>